<evidence type="ECO:0000256" key="13">
    <source>
        <dbReference type="RuleBase" id="RU000679"/>
    </source>
</evidence>
<dbReference type="GO" id="GO:0005272">
    <property type="term" value="F:sodium channel activity"/>
    <property type="evidence" value="ECO:0007669"/>
    <property type="project" value="UniProtKB-KW"/>
</dbReference>
<name>A0ABD2M1G8_9BILA</name>
<proteinExistence type="inferred from homology"/>
<feature type="region of interest" description="Disordered" evidence="14">
    <location>
        <begin position="500"/>
        <end position="521"/>
    </location>
</feature>
<evidence type="ECO:0000256" key="10">
    <source>
        <dbReference type="ARBA" id="ARBA00023180"/>
    </source>
</evidence>
<keyword evidence="4 13" id="KW-0894">Sodium channel</keyword>
<evidence type="ECO:0000313" key="16">
    <source>
        <dbReference type="EMBL" id="KAL3120339.1"/>
    </source>
</evidence>
<sequence length="521" mass="59561">MAIINFVPCGWDVGEAGGGGEGTASERLSRMLRRLRFLWDRFCVFTDLPGFRLLNSAAPGAIRVAAICVFFSSFAAMNAQLGYLLVQYLRSQIQTSTRKYRLERMALPFVYLCHQLNGARPLPLLDLCFASVFQLGSVDLSEDERMRNVVPICSYHIKAFEYQCELRCKWTSQGFCVEARPKRKSKKMITAGNKSAIGSGNEAEMNRWREEAKAEAEGDDNFDEVSDYDIHIHFNSSFHDDVHSQGFGAPALALVFLRSAADTQKCATKVPLVGAAHMLMERDSRNSIQITETLKIVHNDLTDAQLEPASSSYEFCLWEKYSELSRGKKGRACESEYMTNFYATELWEFTNVTFDSSNDIRCALKRSLRAQQNCRDERVHNRFTVETAIYTRNAAEGNESTPTTPNLHIYPGEVVMQETLHQLRSNVWKMTSEFGGTLTLYLGFSLMSFLEAIIFFTVPKVRHNEQILDEREKSERKHPPIRNLPMKIYRKWRKTATICRGKRTAKVKNENNARKKEEEKE</sequence>
<evidence type="ECO:0000256" key="7">
    <source>
        <dbReference type="ARBA" id="ARBA00023053"/>
    </source>
</evidence>
<keyword evidence="9 15" id="KW-0472">Membrane</keyword>
<accession>A0ABD2M1G8</accession>
<reference evidence="16 17" key="1">
    <citation type="submission" date="2024-10" db="EMBL/GenBank/DDBJ databases">
        <authorList>
            <person name="Kim D."/>
        </authorList>
    </citation>
    <scope>NUCLEOTIDE SEQUENCE [LARGE SCALE GENOMIC DNA]</scope>
    <source>
        <strain evidence="16">BH-2024</strain>
    </source>
</reference>
<evidence type="ECO:0000256" key="12">
    <source>
        <dbReference type="ARBA" id="ARBA00023303"/>
    </source>
</evidence>
<keyword evidence="6 15" id="KW-1133">Transmembrane helix</keyword>
<evidence type="ECO:0000256" key="14">
    <source>
        <dbReference type="SAM" id="MobiDB-lite"/>
    </source>
</evidence>
<comment type="caution">
    <text evidence="16">The sequence shown here is derived from an EMBL/GenBank/DDBJ whole genome shotgun (WGS) entry which is preliminary data.</text>
</comment>
<comment type="subcellular location">
    <subcellularLocation>
        <location evidence="1">Membrane</location>
        <topology evidence="1">Multi-pass membrane protein</topology>
    </subcellularLocation>
</comment>
<evidence type="ECO:0000313" key="17">
    <source>
        <dbReference type="Proteomes" id="UP001620626"/>
    </source>
</evidence>
<evidence type="ECO:0000256" key="8">
    <source>
        <dbReference type="ARBA" id="ARBA00023065"/>
    </source>
</evidence>
<evidence type="ECO:0000256" key="6">
    <source>
        <dbReference type="ARBA" id="ARBA00022989"/>
    </source>
</evidence>
<keyword evidence="10" id="KW-0325">Glycoprotein</keyword>
<dbReference type="Pfam" id="PF00858">
    <property type="entry name" value="ASC"/>
    <property type="match status" value="1"/>
</dbReference>
<evidence type="ECO:0000256" key="5">
    <source>
        <dbReference type="ARBA" id="ARBA00022692"/>
    </source>
</evidence>
<dbReference type="InterPro" id="IPR001873">
    <property type="entry name" value="ENaC"/>
</dbReference>
<evidence type="ECO:0000256" key="2">
    <source>
        <dbReference type="ARBA" id="ARBA00007193"/>
    </source>
</evidence>
<dbReference type="GO" id="GO:0016020">
    <property type="term" value="C:membrane"/>
    <property type="evidence" value="ECO:0007669"/>
    <property type="project" value="UniProtKB-SubCell"/>
</dbReference>
<dbReference type="EMBL" id="JBICBT010000214">
    <property type="protein sequence ID" value="KAL3120339.1"/>
    <property type="molecule type" value="Genomic_DNA"/>
</dbReference>
<evidence type="ECO:0000256" key="15">
    <source>
        <dbReference type="SAM" id="Phobius"/>
    </source>
</evidence>
<keyword evidence="8 13" id="KW-0406">Ion transport</keyword>
<evidence type="ECO:0000256" key="4">
    <source>
        <dbReference type="ARBA" id="ARBA00022461"/>
    </source>
</evidence>
<evidence type="ECO:0000256" key="3">
    <source>
        <dbReference type="ARBA" id="ARBA00022448"/>
    </source>
</evidence>
<evidence type="ECO:0000256" key="1">
    <source>
        <dbReference type="ARBA" id="ARBA00004141"/>
    </source>
</evidence>
<keyword evidence="3 13" id="KW-0813">Transport</keyword>
<keyword evidence="7" id="KW-0915">Sodium</keyword>
<organism evidence="16 17">
    <name type="scientific">Heterodera trifolii</name>
    <dbReference type="NCBI Taxonomy" id="157864"/>
    <lineage>
        <taxon>Eukaryota</taxon>
        <taxon>Metazoa</taxon>
        <taxon>Ecdysozoa</taxon>
        <taxon>Nematoda</taxon>
        <taxon>Chromadorea</taxon>
        <taxon>Rhabditida</taxon>
        <taxon>Tylenchina</taxon>
        <taxon>Tylenchomorpha</taxon>
        <taxon>Tylenchoidea</taxon>
        <taxon>Heteroderidae</taxon>
        <taxon>Heteroderinae</taxon>
        <taxon>Heterodera</taxon>
    </lineage>
</organism>
<keyword evidence="12 13" id="KW-0407">Ion channel</keyword>
<comment type="similarity">
    <text evidence="2 13">Belongs to the amiloride-sensitive sodium channel (TC 1.A.6) family.</text>
</comment>
<keyword evidence="11 13" id="KW-0739">Sodium transport</keyword>
<dbReference type="AlphaFoldDB" id="A0ABD2M1G8"/>
<keyword evidence="17" id="KW-1185">Reference proteome</keyword>
<protein>
    <submittedName>
        <fullName evidence="16">Uncharacterized protein</fullName>
    </submittedName>
</protein>
<evidence type="ECO:0000256" key="11">
    <source>
        <dbReference type="ARBA" id="ARBA00023201"/>
    </source>
</evidence>
<feature type="transmembrane region" description="Helical" evidence="15">
    <location>
        <begin position="438"/>
        <end position="458"/>
    </location>
</feature>
<dbReference type="Proteomes" id="UP001620626">
    <property type="component" value="Unassembled WGS sequence"/>
</dbReference>
<gene>
    <name evidence="16" type="ORF">niasHT_001152</name>
</gene>
<keyword evidence="5 13" id="KW-0812">Transmembrane</keyword>
<feature type="compositionally biased region" description="Basic and acidic residues" evidence="14">
    <location>
        <begin position="507"/>
        <end position="521"/>
    </location>
</feature>
<evidence type="ECO:0000256" key="9">
    <source>
        <dbReference type="ARBA" id="ARBA00023136"/>
    </source>
</evidence>